<dbReference type="GO" id="GO:0000155">
    <property type="term" value="F:phosphorelay sensor kinase activity"/>
    <property type="evidence" value="ECO:0007669"/>
    <property type="project" value="InterPro"/>
</dbReference>
<dbReference type="Gene3D" id="3.40.50.2300">
    <property type="match status" value="1"/>
</dbReference>
<dbReference type="InterPro" id="IPR018060">
    <property type="entry name" value="HTH_AraC"/>
</dbReference>
<evidence type="ECO:0000259" key="12">
    <source>
        <dbReference type="PROSITE" id="PS50110"/>
    </source>
</evidence>
<evidence type="ECO:0000256" key="4">
    <source>
        <dbReference type="ARBA" id="ARBA00023015"/>
    </source>
</evidence>
<dbReference type="InterPro" id="IPR018062">
    <property type="entry name" value="HTH_AraC-typ_CS"/>
</dbReference>
<dbReference type="Pfam" id="PF02518">
    <property type="entry name" value="HATPase_c"/>
    <property type="match status" value="1"/>
</dbReference>
<evidence type="ECO:0000256" key="1">
    <source>
        <dbReference type="ARBA" id="ARBA00000085"/>
    </source>
</evidence>
<dbReference type="InterPro" id="IPR011110">
    <property type="entry name" value="Reg_prop"/>
</dbReference>
<keyword evidence="9" id="KW-0472">Membrane</keyword>
<comment type="catalytic activity">
    <reaction evidence="1">
        <text>ATP + protein L-histidine = ADP + protein N-phospho-L-histidine.</text>
        <dbReference type="EC" id="2.7.13.3"/>
    </reaction>
</comment>
<feature type="modified residue" description="4-aspartylphosphate" evidence="7">
    <location>
        <position position="1136"/>
    </location>
</feature>
<evidence type="ECO:0000259" key="10">
    <source>
        <dbReference type="PROSITE" id="PS01124"/>
    </source>
</evidence>
<dbReference type="EMBL" id="QSGO01000006">
    <property type="protein sequence ID" value="RHB35426.1"/>
    <property type="molecule type" value="Genomic_DNA"/>
</dbReference>
<evidence type="ECO:0000256" key="6">
    <source>
        <dbReference type="ARBA" id="ARBA00023163"/>
    </source>
</evidence>
<dbReference type="Gene3D" id="2.60.40.10">
    <property type="entry name" value="Immunoglobulins"/>
    <property type="match status" value="1"/>
</dbReference>
<protein>
    <recommendedName>
        <fullName evidence="2">histidine kinase</fullName>
        <ecNumber evidence="2">2.7.13.3</ecNumber>
    </recommendedName>
</protein>
<sequence>MIGIFSLVALFSYSHNLKQITNRDGLSNSSVICLFQDSERFLWVGTYDGLNMYDGRDIYVYKPHVNSQKSLSSNVIREIIETKDQCLWVNTKWGLNKLSRKKNSIEESYDEFRDSYFIAKDSKDHLFVLGKQGFISFYDEVNKRFIDISVGEDITNLYAHNFTIDDNDTIWITLQGKVRKFTVDFKNEKTPRIVRHPGLTHSAEIINFCYNGGRFAFVDLKRDLYTVNRGKAEYIANISELVNQNGIISTIIFDDDDILIGFKTNGLFRLIAKEGYRSEKIDINCGVFSLWKDELQNIIWIGTDGQGVFAYTKDAYTFCNITLNQLPIKKKRPVRAIQTDKDENLWLGTKDNGVICIKNYRMAKEYSSSNVIQYTMQDGLANNSVFAFSLSRKNILWICSDGPGISYYSYDDQKIHRISDARYVHTIYEASDSVLWVGADKGLLKLSVEWKGNKPIVKDSKAFLSEVRGKRFDIQIYSMYAENDSILWLGTRGSGAFRFNMYTGSYQNIRFNKVGIPPIDDILCILKDSKQRLWFGSSYGLTRLDSYQKDSVSFTSYSENKGLPNNTIHGMKEDSRGNLWLSSNTGIIQFNPDSEVFRQYNYKTGLDVFEFSDNAYYQSPFTGSIFFGGINGVVWLQEDSITENKMVPEIYFTRLRIFNEDYNINDLMKGEGENRYLELKHNQNFFSISFVAMDFINGANSSYSYLLENFSNVWMNTEQTNEAHFTSIPPGKYVLKVRYNSGTDGSKDQYESITIVILPPWYFSIYAKIGYFLLIIGIGFYVFRWIGQRNERKRKIIAEKLEERHKEEVYEEKLRFFTNITHEFCTPLTLIYGPCERILTHPNTDSFTRKYVRLIKSNTERLNALIQEVIEFRRMETGHKTCNIQQVNINEVLNDLSVSFSELAEQNKVTFEMEVDKSIYWNTDFRCLSKILNNLISNAFKYTPEGGIIRIRVLTENSHLLLRVYNTGKGIREENRELIFNRYSILDNIEENAVKGLSSRNGLGMAICHSMVELLKGEIHIESEVDKYAEFIVSLPELELTPLTDGKQISSVSSHQPDKAEMSETTENETIPVPLVSLEQLPNDMKAKILVIDDNKEILGLVQEILSDKYRIVTADDGEKGMAILKAEMPDLVITDIMMPGTDGFELTRQIKQNKHTMYIPLIILSAKNTNEEKIEGIEAGADAYIPKPFNATYLCAVVDRLLDNRNKLKEYYNSSASAYEFTNGQLMQKEDKDFMQNVIAFINENMDNAELSPEDMASYLQLSIRNLYRKFKELDQLPPKDFIKDYRVHHAAKLLKTTKLTIQEIIYKSGFNNRSHFYKEFDKRFNTTPREFREAHNHKDETLS</sequence>
<dbReference type="PANTHER" id="PTHR43547:SF2">
    <property type="entry name" value="HYBRID SIGNAL TRANSDUCTION HISTIDINE KINASE C"/>
    <property type="match status" value="1"/>
</dbReference>
<dbReference type="SUPFAM" id="SSF52172">
    <property type="entry name" value="CheY-like"/>
    <property type="match status" value="1"/>
</dbReference>
<organism evidence="13 14">
    <name type="scientific">Bacteroides nordii</name>
    <dbReference type="NCBI Taxonomy" id="291645"/>
    <lineage>
        <taxon>Bacteria</taxon>
        <taxon>Pseudomonadati</taxon>
        <taxon>Bacteroidota</taxon>
        <taxon>Bacteroidia</taxon>
        <taxon>Bacteroidales</taxon>
        <taxon>Bacteroidaceae</taxon>
        <taxon>Bacteroides</taxon>
    </lineage>
</organism>
<dbReference type="InterPro" id="IPR005467">
    <property type="entry name" value="His_kinase_dom"/>
</dbReference>
<feature type="domain" description="Histidine kinase" evidence="11">
    <location>
        <begin position="819"/>
        <end position="1039"/>
    </location>
</feature>
<dbReference type="InterPro" id="IPR036097">
    <property type="entry name" value="HisK_dim/P_sf"/>
</dbReference>
<keyword evidence="6" id="KW-0804">Transcription</keyword>
<keyword evidence="9" id="KW-1133">Transmembrane helix</keyword>
<evidence type="ECO:0000313" key="13">
    <source>
        <dbReference type="EMBL" id="RHB35426.1"/>
    </source>
</evidence>
<dbReference type="Proteomes" id="UP000284379">
    <property type="component" value="Unassembled WGS sequence"/>
</dbReference>
<dbReference type="PROSITE" id="PS50109">
    <property type="entry name" value="HIS_KIN"/>
    <property type="match status" value="1"/>
</dbReference>
<keyword evidence="5" id="KW-0238">DNA-binding</keyword>
<dbReference type="SUPFAM" id="SSF50998">
    <property type="entry name" value="Quinoprotein alcohol dehydrogenase-like"/>
    <property type="match status" value="1"/>
</dbReference>
<dbReference type="InterPro" id="IPR015943">
    <property type="entry name" value="WD40/YVTN_repeat-like_dom_sf"/>
</dbReference>
<dbReference type="CDD" id="cd17574">
    <property type="entry name" value="REC_OmpR"/>
    <property type="match status" value="1"/>
</dbReference>
<keyword evidence="13" id="KW-0808">Transferase</keyword>
<dbReference type="InterPro" id="IPR011006">
    <property type="entry name" value="CheY-like_superfamily"/>
</dbReference>
<dbReference type="Gene3D" id="3.30.565.10">
    <property type="entry name" value="Histidine kinase-like ATPase, C-terminal domain"/>
    <property type="match status" value="1"/>
</dbReference>
<dbReference type="PRINTS" id="PR00344">
    <property type="entry name" value="BCTRLSENSOR"/>
</dbReference>
<dbReference type="Gene3D" id="1.10.10.60">
    <property type="entry name" value="Homeodomain-like"/>
    <property type="match status" value="1"/>
</dbReference>
<evidence type="ECO:0000259" key="11">
    <source>
        <dbReference type="PROSITE" id="PS50109"/>
    </source>
</evidence>
<dbReference type="Pfam" id="PF00072">
    <property type="entry name" value="Response_reg"/>
    <property type="match status" value="1"/>
</dbReference>
<feature type="domain" description="Response regulatory" evidence="12">
    <location>
        <begin position="1088"/>
        <end position="1203"/>
    </location>
</feature>
<keyword evidence="4" id="KW-0805">Transcription regulation</keyword>
<dbReference type="InterPro" id="IPR011047">
    <property type="entry name" value="Quinoprotein_ADH-like_sf"/>
</dbReference>
<dbReference type="PROSITE" id="PS01124">
    <property type="entry name" value="HTH_ARAC_FAMILY_2"/>
    <property type="match status" value="1"/>
</dbReference>
<dbReference type="InterPro" id="IPR004358">
    <property type="entry name" value="Sig_transdc_His_kin-like_C"/>
</dbReference>
<evidence type="ECO:0000313" key="14">
    <source>
        <dbReference type="Proteomes" id="UP000284379"/>
    </source>
</evidence>
<dbReference type="PROSITE" id="PS50110">
    <property type="entry name" value="RESPONSE_REGULATORY"/>
    <property type="match status" value="1"/>
</dbReference>
<comment type="caution">
    <text evidence="13">The sequence shown here is derived from an EMBL/GenBank/DDBJ whole genome shotgun (WGS) entry which is preliminary data.</text>
</comment>
<dbReference type="Gene3D" id="1.10.287.130">
    <property type="match status" value="1"/>
</dbReference>
<dbReference type="InterPro" id="IPR013783">
    <property type="entry name" value="Ig-like_fold"/>
</dbReference>
<dbReference type="Pfam" id="PF00512">
    <property type="entry name" value="HisKA"/>
    <property type="match status" value="1"/>
</dbReference>
<name>A0A413VPD1_9BACE</name>
<feature type="domain" description="HTH araC/xylS-type" evidence="10">
    <location>
        <begin position="1237"/>
        <end position="1336"/>
    </location>
</feature>
<dbReference type="EC" id="2.7.13.3" evidence="2"/>
<evidence type="ECO:0000256" key="5">
    <source>
        <dbReference type="ARBA" id="ARBA00023125"/>
    </source>
</evidence>
<evidence type="ECO:0000256" key="3">
    <source>
        <dbReference type="ARBA" id="ARBA00022553"/>
    </source>
</evidence>
<dbReference type="Pfam" id="PF07494">
    <property type="entry name" value="Reg_prop"/>
    <property type="match status" value="2"/>
</dbReference>
<keyword evidence="3 7" id="KW-0597">Phosphoprotein</keyword>
<keyword evidence="13" id="KW-0418">Kinase</keyword>
<keyword evidence="9" id="KW-0812">Transmembrane</keyword>
<gene>
    <name evidence="13" type="ORF">DW888_09910</name>
</gene>
<dbReference type="InterPro" id="IPR001789">
    <property type="entry name" value="Sig_transdc_resp-reg_receiver"/>
</dbReference>
<dbReference type="PROSITE" id="PS00041">
    <property type="entry name" value="HTH_ARAC_FAMILY_1"/>
    <property type="match status" value="1"/>
</dbReference>
<accession>A0A413VPD1</accession>
<dbReference type="GO" id="GO:0003700">
    <property type="term" value="F:DNA-binding transcription factor activity"/>
    <property type="evidence" value="ECO:0007669"/>
    <property type="project" value="InterPro"/>
</dbReference>
<dbReference type="InterPro" id="IPR009057">
    <property type="entry name" value="Homeodomain-like_sf"/>
</dbReference>
<dbReference type="SUPFAM" id="SSF63829">
    <property type="entry name" value="Calcium-dependent phosphotriesterase"/>
    <property type="match status" value="1"/>
</dbReference>
<dbReference type="SMART" id="SM00388">
    <property type="entry name" value="HisKA"/>
    <property type="match status" value="1"/>
</dbReference>
<evidence type="ECO:0000256" key="9">
    <source>
        <dbReference type="SAM" id="Phobius"/>
    </source>
</evidence>
<dbReference type="InterPro" id="IPR036890">
    <property type="entry name" value="HATPase_C_sf"/>
</dbReference>
<dbReference type="InterPro" id="IPR011123">
    <property type="entry name" value="Y_Y_Y"/>
</dbReference>
<dbReference type="Gene3D" id="2.130.10.10">
    <property type="entry name" value="YVTN repeat-like/Quinoprotein amine dehydrogenase"/>
    <property type="match status" value="2"/>
</dbReference>
<feature type="region of interest" description="Disordered" evidence="8">
    <location>
        <begin position="1048"/>
        <end position="1067"/>
    </location>
</feature>
<dbReference type="CDD" id="cd00082">
    <property type="entry name" value="HisKA"/>
    <property type="match status" value="1"/>
</dbReference>
<dbReference type="SUPFAM" id="SSF55874">
    <property type="entry name" value="ATPase domain of HSP90 chaperone/DNA topoisomerase II/histidine kinase"/>
    <property type="match status" value="1"/>
</dbReference>
<dbReference type="PANTHER" id="PTHR43547">
    <property type="entry name" value="TWO-COMPONENT HISTIDINE KINASE"/>
    <property type="match status" value="1"/>
</dbReference>
<dbReference type="GO" id="GO:0043565">
    <property type="term" value="F:sequence-specific DNA binding"/>
    <property type="evidence" value="ECO:0007669"/>
    <property type="project" value="InterPro"/>
</dbReference>
<dbReference type="InterPro" id="IPR003594">
    <property type="entry name" value="HATPase_dom"/>
</dbReference>
<proteinExistence type="predicted"/>
<feature type="transmembrane region" description="Helical" evidence="9">
    <location>
        <begin position="761"/>
        <end position="786"/>
    </location>
</feature>
<dbReference type="SMART" id="SM00342">
    <property type="entry name" value="HTH_ARAC"/>
    <property type="match status" value="1"/>
</dbReference>
<evidence type="ECO:0000256" key="2">
    <source>
        <dbReference type="ARBA" id="ARBA00012438"/>
    </source>
</evidence>
<evidence type="ECO:0000256" key="8">
    <source>
        <dbReference type="SAM" id="MobiDB-lite"/>
    </source>
</evidence>
<dbReference type="SUPFAM" id="SSF46689">
    <property type="entry name" value="Homeodomain-like"/>
    <property type="match status" value="1"/>
</dbReference>
<dbReference type="SMART" id="SM00387">
    <property type="entry name" value="HATPase_c"/>
    <property type="match status" value="1"/>
</dbReference>
<dbReference type="SMART" id="SM00448">
    <property type="entry name" value="REC"/>
    <property type="match status" value="1"/>
</dbReference>
<dbReference type="Pfam" id="PF07495">
    <property type="entry name" value="Y_Y_Y"/>
    <property type="match status" value="1"/>
</dbReference>
<dbReference type="Pfam" id="PF12833">
    <property type="entry name" value="HTH_18"/>
    <property type="match status" value="1"/>
</dbReference>
<reference evidence="13 14" key="1">
    <citation type="submission" date="2018-08" db="EMBL/GenBank/DDBJ databases">
        <title>A genome reference for cultivated species of the human gut microbiota.</title>
        <authorList>
            <person name="Zou Y."/>
            <person name="Xue W."/>
            <person name="Luo G."/>
        </authorList>
    </citation>
    <scope>NUCLEOTIDE SEQUENCE [LARGE SCALE GENOMIC DNA]</scope>
    <source>
        <strain evidence="13 14">AM40-30BH</strain>
    </source>
</reference>
<evidence type="ECO:0000256" key="7">
    <source>
        <dbReference type="PROSITE-ProRule" id="PRU00169"/>
    </source>
</evidence>
<dbReference type="SUPFAM" id="SSF47384">
    <property type="entry name" value="Homodimeric domain of signal transducing histidine kinase"/>
    <property type="match status" value="1"/>
</dbReference>
<dbReference type="InterPro" id="IPR003661">
    <property type="entry name" value="HisK_dim/P_dom"/>
</dbReference>